<dbReference type="InterPro" id="IPR010982">
    <property type="entry name" value="Lambda_DNA-bd_dom_sf"/>
</dbReference>
<dbReference type="AlphaFoldDB" id="A0A7H1VK69"/>
<dbReference type="SUPFAM" id="SSF47413">
    <property type="entry name" value="lambda repressor-like DNA-binding domains"/>
    <property type="match status" value="1"/>
</dbReference>
<dbReference type="PROSITE" id="PS50943">
    <property type="entry name" value="HTH_CROC1"/>
    <property type="match status" value="1"/>
</dbReference>
<dbReference type="Gene3D" id="1.10.260.40">
    <property type="entry name" value="lambda repressor-like DNA-binding domains"/>
    <property type="match status" value="1"/>
</dbReference>
<dbReference type="PANTHER" id="PTHR46558">
    <property type="entry name" value="TRACRIPTIONAL REGULATORY PROTEIN-RELATED-RELATED"/>
    <property type="match status" value="1"/>
</dbReference>
<name>A0A7H1VK69_9FIRM</name>
<keyword evidence="5" id="KW-1185">Reference proteome</keyword>
<feature type="domain" description="HTH cro/C1-type" evidence="3">
    <location>
        <begin position="12"/>
        <end position="66"/>
    </location>
</feature>
<evidence type="ECO:0000256" key="1">
    <source>
        <dbReference type="ARBA" id="ARBA00023125"/>
    </source>
</evidence>
<keyword evidence="1" id="KW-0238">DNA-binding</keyword>
<dbReference type="KEGG" id="rher:EHE19_012790"/>
<feature type="coiled-coil region" evidence="2">
    <location>
        <begin position="5"/>
        <end position="32"/>
    </location>
</feature>
<gene>
    <name evidence="4" type="ORF">EHE19_012790</name>
</gene>
<dbReference type="SMART" id="SM00530">
    <property type="entry name" value="HTH_XRE"/>
    <property type="match status" value="1"/>
</dbReference>
<keyword evidence="2" id="KW-0175">Coiled coil</keyword>
<dbReference type="InterPro" id="IPR001387">
    <property type="entry name" value="Cro/C1-type_HTH"/>
</dbReference>
<evidence type="ECO:0000313" key="4">
    <source>
        <dbReference type="EMBL" id="QNU65781.1"/>
    </source>
</evidence>
<protein>
    <submittedName>
        <fullName evidence="4">Helix-turn-helix transcriptional regulator</fullName>
    </submittedName>
</protein>
<reference evidence="4 5" key="1">
    <citation type="submission" date="2020-09" db="EMBL/GenBank/DDBJ databases">
        <title>Characterization and genome sequencing of Ruminiclostridium sp. nov. MA18.</title>
        <authorList>
            <person name="Rettenmaier R."/>
            <person name="Kowollik M.-L."/>
            <person name="Liebl W."/>
            <person name="Zverlov V."/>
        </authorList>
    </citation>
    <scope>NUCLEOTIDE SEQUENCE [LARGE SCALE GENOMIC DNA]</scope>
    <source>
        <strain evidence="4 5">MA18</strain>
    </source>
</reference>
<dbReference type="GO" id="GO:0003677">
    <property type="term" value="F:DNA binding"/>
    <property type="evidence" value="ECO:0007669"/>
    <property type="project" value="UniProtKB-KW"/>
</dbReference>
<sequence length="119" mass="13778">MHKNMSKLSIRLRELREEKKLLQKDIANLLNITASAYGYYEQGKREPDTHTVKSLADFYNVSTDYLLGRTNNRRTEVQISCIENSLIAAIDSLSPQSKKELEKYVQLLKLKDLMENINS</sequence>
<accession>A0A7H1VK69</accession>
<dbReference type="RefSeq" id="WP_171003586.1">
    <property type="nucleotide sequence ID" value="NZ_CP061336.1"/>
</dbReference>
<proteinExistence type="predicted"/>
<dbReference type="Proteomes" id="UP000306409">
    <property type="component" value="Chromosome"/>
</dbReference>
<evidence type="ECO:0000313" key="5">
    <source>
        <dbReference type="Proteomes" id="UP000306409"/>
    </source>
</evidence>
<dbReference type="CDD" id="cd00093">
    <property type="entry name" value="HTH_XRE"/>
    <property type="match status" value="1"/>
</dbReference>
<evidence type="ECO:0000259" key="3">
    <source>
        <dbReference type="PROSITE" id="PS50943"/>
    </source>
</evidence>
<dbReference type="EMBL" id="CP061336">
    <property type="protein sequence ID" value="QNU65781.1"/>
    <property type="molecule type" value="Genomic_DNA"/>
</dbReference>
<organism evidence="4 5">
    <name type="scientific">Ruminiclostridium herbifermentans</name>
    <dbReference type="NCBI Taxonomy" id="2488810"/>
    <lineage>
        <taxon>Bacteria</taxon>
        <taxon>Bacillati</taxon>
        <taxon>Bacillota</taxon>
        <taxon>Clostridia</taxon>
        <taxon>Eubacteriales</taxon>
        <taxon>Oscillospiraceae</taxon>
        <taxon>Ruminiclostridium</taxon>
    </lineage>
</organism>
<dbReference type="PANTHER" id="PTHR46558:SF14">
    <property type="entry name" value="HTH-TYPE TRANSCRIPTIONAL REGULATOR ANSR"/>
    <property type="match status" value="1"/>
</dbReference>
<dbReference type="Pfam" id="PF01381">
    <property type="entry name" value="HTH_3"/>
    <property type="match status" value="1"/>
</dbReference>
<evidence type="ECO:0000256" key="2">
    <source>
        <dbReference type="SAM" id="Coils"/>
    </source>
</evidence>